<feature type="compositionally biased region" description="Acidic residues" evidence="2">
    <location>
        <begin position="15"/>
        <end position="24"/>
    </location>
</feature>
<feature type="compositionally biased region" description="Basic and acidic residues" evidence="2">
    <location>
        <begin position="62"/>
        <end position="73"/>
    </location>
</feature>
<keyword evidence="4" id="KW-1185">Reference proteome</keyword>
<dbReference type="InParanoid" id="A0A067Q702"/>
<dbReference type="HOGENOM" id="CLU_386169_0_0_1"/>
<protein>
    <submittedName>
        <fullName evidence="3">Uncharacterized protein</fullName>
    </submittedName>
</protein>
<feature type="compositionally biased region" description="Basic residues" evidence="2">
    <location>
        <begin position="727"/>
        <end position="737"/>
    </location>
</feature>
<organism evidence="3 4">
    <name type="scientific">Jaapia argillacea MUCL 33604</name>
    <dbReference type="NCBI Taxonomy" id="933084"/>
    <lineage>
        <taxon>Eukaryota</taxon>
        <taxon>Fungi</taxon>
        <taxon>Dikarya</taxon>
        <taxon>Basidiomycota</taxon>
        <taxon>Agaricomycotina</taxon>
        <taxon>Agaricomycetes</taxon>
        <taxon>Agaricomycetidae</taxon>
        <taxon>Jaapiales</taxon>
        <taxon>Jaapiaceae</taxon>
        <taxon>Jaapia</taxon>
    </lineage>
</organism>
<reference evidence="4" key="1">
    <citation type="journal article" date="2014" name="Proc. Natl. Acad. Sci. U.S.A.">
        <title>Extensive sampling of basidiomycete genomes demonstrates inadequacy of the white-rot/brown-rot paradigm for wood decay fungi.</title>
        <authorList>
            <person name="Riley R."/>
            <person name="Salamov A.A."/>
            <person name="Brown D.W."/>
            <person name="Nagy L.G."/>
            <person name="Floudas D."/>
            <person name="Held B.W."/>
            <person name="Levasseur A."/>
            <person name="Lombard V."/>
            <person name="Morin E."/>
            <person name="Otillar R."/>
            <person name="Lindquist E.A."/>
            <person name="Sun H."/>
            <person name="LaButti K.M."/>
            <person name="Schmutz J."/>
            <person name="Jabbour D."/>
            <person name="Luo H."/>
            <person name="Baker S.E."/>
            <person name="Pisabarro A.G."/>
            <person name="Walton J.D."/>
            <person name="Blanchette R.A."/>
            <person name="Henrissat B."/>
            <person name="Martin F."/>
            <person name="Cullen D."/>
            <person name="Hibbett D.S."/>
            <person name="Grigoriev I.V."/>
        </authorList>
    </citation>
    <scope>NUCLEOTIDE SEQUENCE [LARGE SCALE GENOMIC DNA]</scope>
    <source>
        <strain evidence="4">MUCL 33604</strain>
    </source>
</reference>
<feature type="region of interest" description="Disordered" evidence="2">
    <location>
        <begin position="725"/>
        <end position="748"/>
    </location>
</feature>
<evidence type="ECO:0000256" key="2">
    <source>
        <dbReference type="SAM" id="MobiDB-lite"/>
    </source>
</evidence>
<keyword evidence="1" id="KW-0175">Coiled coil</keyword>
<feature type="compositionally biased region" description="Polar residues" evidence="2">
    <location>
        <begin position="89"/>
        <end position="108"/>
    </location>
</feature>
<feature type="compositionally biased region" description="Acidic residues" evidence="2">
    <location>
        <begin position="74"/>
        <end position="84"/>
    </location>
</feature>
<proteinExistence type="predicted"/>
<evidence type="ECO:0000313" key="4">
    <source>
        <dbReference type="Proteomes" id="UP000027265"/>
    </source>
</evidence>
<dbReference type="AlphaFoldDB" id="A0A067Q702"/>
<sequence length="761" mass="82668">MPPQPELANYSVLSEYEESSDSDWLDIASNRDTDTESVISRDDQEGTDDGRPSSRSSFSQESAREGGVERWEGVIEDSGDESEYGEAPLTSTSTTAEAQDTAHASRTSLVDEDPAEEQRLKAALDQSMMSTLSASRSSSHVHSSVHSAGDLRLSFPDPLTSSRDDLNRSYDDVSQSEVEFTTDAEPLTTDAEAITTDVTITTAAAVDVGSFTVPEVPQVEPLAETPVIKADLAMVLYGYSSAASWSFVDKLLDKAVIGAGFTMSPAVSRVPRVHTRRISENISPEGPSVRHTLTVVDKTVTRDAAEQPSVEISPDRPSLAIIFLPSSLTSVPDHTFYLPVLVPPSSMLNSFSKEIEKNAAQHRWASLGIPSAKVLSLGEGNSSIMDASELDNLEPEIVYRQMTPFFRPKKLVKVGKDQIPAAHIMTVLIFLLSILLGYSFNDPHRAEGRIPTPTVAEAPSSAISHVVHLTPNQSTSASPMTLTGTSGGNPFPLVPSSLKDFALAVINPAPAPVSTEFTKRQIIRRSPSESNVGASTSSAGYDCPHAVSLVEANKASTDVVVRPTPSSPSVTPDIYAKSLSLFTTSVSSSASNGKGKAPMTADESYAYALSTRIVGSLSEIFDIKALVQVVHKDVKELVDALDELMQAIGRQAVIIIDQSKSTAKTLRQRLEERNNRAHERARQLRDIGTKFVLGAGEQWKSRALKAKEQAKVLRTRSEGYFTMNQKRERRERRKQRAERRANNKRSASCGDMPLELVDYVF</sequence>
<feature type="coiled-coil region" evidence="1">
    <location>
        <begin position="656"/>
        <end position="687"/>
    </location>
</feature>
<feature type="region of interest" description="Disordered" evidence="2">
    <location>
        <begin position="13"/>
        <end position="116"/>
    </location>
</feature>
<feature type="compositionally biased region" description="Basic and acidic residues" evidence="2">
    <location>
        <begin position="29"/>
        <end position="52"/>
    </location>
</feature>
<accession>A0A067Q702</accession>
<dbReference type="EMBL" id="KL197716">
    <property type="protein sequence ID" value="KDQ59272.1"/>
    <property type="molecule type" value="Genomic_DNA"/>
</dbReference>
<name>A0A067Q702_9AGAM</name>
<evidence type="ECO:0000313" key="3">
    <source>
        <dbReference type="EMBL" id="KDQ59272.1"/>
    </source>
</evidence>
<dbReference type="OrthoDB" id="3256495at2759"/>
<gene>
    <name evidence="3" type="ORF">JAAARDRAFT_33996</name>
</gene>
<evidence type="ECO:0000256" key="1">
    <source>
        <dbReference type="SAM" id="Coils"/>
    </source>
</evidence>
<dbReference type="Proteomes" id="UP000027265">
    <property type="component" value="Unassembled WGS sequence"/>
</dbReference>